<dbReference type="PROSITE" id="PS50112">
    <property type="entry name" value="PAS"/>
    <property type="match status" value="2"/>
</dbReference>
<dbReference type="AlphaFoldDB" id="A0A1E5QLL1"/>
<evidence type="ECO:0000256" key="9">
    <source>
        <dbReference type="PROSITE-ProRule" id="PRU00169"/>
    </source>
</evidence>
<evidence type="ECO:0000256" key="2">
    <source>
        <dbReference type="ARBA" id="ARBA00006402"/>
    </source>
</evidence>
<dbReference type="EC" id="2.7.13.3" evidence="3"/>
<dbReference type="InterPro" id="IPR035965">
    <property type="entry name" value="PAS-like_dom_sf"/>
</dbReference>
<dbReference type="InterPro" id="IPR036097">
    <property type="entry name" value="HisK_dim/P_sf"/>
</dbReference>
<dbReference type="SMART" id="SM00091">
    <property type="entry name" value="PAS"/>
    <property type="match status" value="4"/>
</dbReference>
<dbReference type="CDD" id="cd00082">
    <property type="entry name" value="HisKA"/>
    <property type="match status" value="1"/>
</dbReference>
<evidence type="ECO:0000259" key="11">
    <source>
        <dbReference type="PROSITE" id="PS50109"/>
    </source>
</evidence>
<dbReference type="Pfam" id="PF02518">
    <property type="entry name" value="HATPase_c"/>
    <property type="match status" value="1"/>
</dbReference>
<keyword evidence="4 9" id="KW-0597">Phosphoprotein</keyword>
<feature type="domain" description="PAC" evidence="14">
    <location>
        <begin position="427"/>
        <end position="479"/>
    </location>
</feature>
<dbReference type="SMART" id="SM00387">
    <property type="entry name" value="HATPase_c"/>
    <property type="match status" value="1"/>
</dbReference>
<dbReference type="InterPro" id="IPR036890">
    <property type="entry name" value="HATPase_C_sf"/>
</dbReference>
<dbReference type="SMART" id="SM00086">
    <property type="entry name" value="PAC"/>
    <property type="match status" value="2"/>
</dbReference>
<feature type="domain" description="Histidine kinase" evidence="11">
    <location>
        <begin position="807"/>
        <end position="1025"/>
    </location>
</feature>
<dbReference type="Pfam" id="PF00512">
    <property type="entry name" value="HisKA"/>
    <property type="match status" value="1"/>
</dbReference>
<evidence type="ECO:0000259" key="13">
    <source>
        <dbReference type="PROSITE" id="PS50112"/>
    </source>
</evidence>
<dbReference type="Gene3D" id="1.10.287.130">
    <property type="match status" value="1"/>
</dbReference>
<dbReference type="SMART" id="SM00448">
    <property type="entry name" value="REC"/>
    <property type="match status" value="1"/>
</dbReference>
<feature type="domain" description="Response regulatory" evidence="12">
    <location>
        <begin position="1051"/>
        <end position="1169"/>
    </location>
</feature>
<evidence type="ECO:0000256" key="3">
    <source>
        <dbReference type="ARBA" id="ARBA00012438"/>
    </source>
</evidence>
<keyword evidence="5" id="KW-0808">Transferase</keyword>
<reference evidence="15" key="1">
    <citation type="submission" date="2016-09" db="EMBL/GenBank/DDBJ databases">
        <title>Draft genome of thermotolerant cyanobacterium Desertifilum sp. strain IPPAS B-1220.</title>
        <authorList>
            <person name="Sinetova M.A."/>
            <person name="Bolakhan K."/>
            <person name="Zayadan B.K."/>
            <person name="Mironov K.S."/>
            <person name="Ustinova V."/>
            <person name="Kupriyanova E.V."/>
            <person name="Sidorov R.A."/>
            <person name="Skrypnik A.N."/>
            <person name="Gogoleva N.E."/>
            <person name="Gogolev Y.V."/>
            <person name="Los D.A."/>
        </authorList>
    </citation>
    <scope>NUCLEOTIDE SEQUENCE [LARGE SCALE GENOMIC DNA]</scope>
    <source>
        <strain evidence="15">IPPAS B-1220</strain>
    </source>
</reference>
<comment type="similarity">
    <text evidence="2">In the N-terminal section; belongs to the phytochrome family.</text>
</comment>
<feature type="domain" description="PAS" evidence="13">
    <location>
        <begin position="235"/>
        <end position="305"/>
    </location>
</feature>
<name>A0A1E5QLL1_9CYAN</name>
<comment type="caution">
    <text evidence="15">The sequence shown here is derived from an EMBL/GenBank/DDBJ whole genome shotgun (WGS) entry which is preliminary data.</text>
</comment>
<dbReference type="FunFam" id="3.30.565.10:FF:000010">
    <property type="entry name" value="Sensor histidine kinase RcsC"/>
    <property type="match status" value="1"/>
</dbReference>
<dbReference type="STRING" id="1781255.BH720_08625"/>
<dbReference type="Pfam" id="PF01590">
    <property type="entry name" value="GAF"/>
    <property type="match status" value="1"/>
</dbReference>
<dbReference type="SMART" id="SM00065">
    <property type="entry name" value="GAF"/>
    <property type="match status" value="1"/>
</dbReference>
<dbReference type="CDD" id="cd16922">
    <property type="entry name" value="HATPase_EvgS-ArcB-TorS-like"/>
    <property type="match status" value="1"/>
</dbReference>
<dbReference type="PROSITE" id="PS50113">
    <property type="entry name" value="PAC"/>
    <property type="match status" value="2"/>
</dbReference>
<keyword evidence="7" id="KW-0902">Two-component regulatory system</keyword>
<evidence type="ECO:0000259" key="12">
    <source>
        <dbReference type="PROSITE" id="PS50110"/>
    </source>
</evidence>
<comment type="catalytic activity">
    <reaction evidence="1">
        <text>ATP + protein L-histidine = ADP + protein N-phospho-L-histidine.</text>
        <dbReference type="EC" id="2.7.13.3"/>
    </reaction>
</comment>
<evidence type="ECO:0000256" key="10">
    <source>
        <dbReference type="SAM" id="Coils"/>
    </source>
</evidence>
<keyword evidence="6" id="KW-0418">Kinase</keyword>
<sequence length="1177" mass="131243">MKGTPAKLEPQQPQTVQFALSQATLNQIEAEACRQGLSTSETLEHLVRSYFEQQPQTELSQQLQNAQQQICQQQQALEELQLSQSLQSQMEQESLKTQAELLALLDTLLTAAPVGMCFIDPQLRFVRINPMLAALNGLPREAHLGQKFPELFPEMAERFGPIIEQVLSTGEPILNLELSGIAPGSTEPGYWLANYYPVRDEQGQVLGVGLILADITEQQKALRDRQQLEQELRQREAHFRQIFECNMLGMGFCSLDGPILQANHAFLELVGYTQEEIQNLSWQEITPPEYLARDKQALQESLRLGYCTPYEKEILHKSGRRIPLLVGGACLEDSPSRGVFYAIDQTERKQAELARRQAEERLQVAVKNSPMNVFSQDCQLRYTWMYNPSFDYRVEEILGKRDIDLIPLEDAQVLENIKRKAIATGVGCREEVKVTMGGRDWYFDLTVEPLYEANGQISGITCAAVDVSDRKQLLHREQALRAEADLIRRQLTTVFETSPVGMAFLDRQQRFVTLNEALAEMNGLSREQHLDRTIAELFGESDPNLVQLFEQIYATGEPFISPQHPVSVPGRQDRCPGYYNVYYLPNITREGEVEGVVVYVVDVTARVRLERGQHFLSQSSAVLASSLDYQTTLEQVARLAVLNLADWCVVHVVEENGSISQLAVAHVDPGKIEWARTIQQKYPLNLDEPRGAAYTLRTGKSDLIAEIPDEILVEAARSPEHLEMLRQVGFHAVMTVAMKAQDRILGVISFVSAESRRRYDAMDLRFAEELASRAALAVDNARLYSLAQQQRVLAEQANRIKDEFLAVLSHELRTPLNPILGWTKLLRSQPFQPEKADRALETIERNVKLQTQLIEDLLDISRILQGKLNLSVKPVNLVALIQAALETVRLSAETKGIHLQTQLNPELPPLMGDSGRLQQVVWNLLSNAIKFTPSGGAVEVELSQGANYAQIRVSDTGIGIHPDFLPHVFEYFRQADSSTTRSFGGLGLGLAIAQHIVELHGGQIWAESLGKDRGATFMVRLPIWVDSASQEPANLASSENADSGSLLAGVRVLAVDDDPDMRELMFFILEQEGAEAIVTGSATDVLTVLPNVQPDILIADIGMPDVDGYTLLRQIRRLNAAQGGEVPAIALTAYAGEWDRQQALAAGFQMHLAKPVEPDALVKAIAKVLNNSGEEEE</sequence>
<gene>
    <name evidence="15" type="ORF">BH720_08625</name>
</gene>
<protein>
    <recommendedName>
        <fullName evidence="8">Circadian input-output histidine kinase CikA</fullName>
        <ecNumber evidence="3">2.7.13.3</ecNumber>
    </recommendedName>
</protein>
<dbReference type="Gene3D" id="3.30.450.40">
    <property type="match status" value="1"/>
</dbReference>
<dbReference type="CDD" id="cd00130">
    <property type="entry name" value="PAS"/>
    <property type="match status" value="3"/>
</dbReference>
<evidence type="ECO:0000313" key="15">
    <source>
        <dbReference type="EMBL" id="OEJ75569.1"/>
    </source>
</evidence>
<dbReference type="EMBL" id="MJGC01000048">
    <property type="protein sequence ID" value="OEJ75569.1"/>
    <property type="molecule type" value="Genomic_DNA"/>
</dbReference>
<dbReference type="Pfam" id="PF00072">
    <property type="entry name" value="Response_reg"/>
    <property type="match status" value="1"/>
</dbReference>
<dbReference type="PANTHER" id="PTHR43547">
    <property type="entry name" value="TWO-COMPONENT HISTIDINE KINASE"/>
    <property type="match status" value="1"/>
</dbReference>
<dbReference type="PROSITE" id="PS50109">
    <property type="entry name" value="HIS_KIN"/>
    <property type="match status" value="1"/>
</dbReference>
<dbReference type="OrthoDB" id="434700at2"/>
<evidence type="ECO:0000259" key="14">
    <source>
        <dbReference type="PROSITE" id="PS50113"/>
    </source>
</evidence>
<organism evidence="15">
    <name type="scientific">Desertifilum tharense IPPAS B-1220</name>
    <dbReference type="NCBI Taxonomy" id="1781255"/>
    <lineage>
        <taxon>Bacteria</taxon>
        <taxon>Bacillati</taxon>
        <taxon>Cyanobacteriota</taxon>
        <taxon>Cyanophyceae</taxon>
        <taxon>Desertifilales</taxon>
        <taxon>Desertifilaceae</taxon>
        <taxon>Desertifilum</taxon>
    </lineage>
</organism>
<keyword evidence="10" id="KW-0175">Coiled coil</keyword>
<dbReference type="NCBIfam" id="TIGR00229">
    <property type="entry name" value="sensory_box"/>
    <property type="match status" value="4"/>
</dbReference>
<dbReference type="InterPro" id="IPR003594">
    <property type="entry name" value="HATPase_dom"/>
</dbReference>
<dbReference type="InterPro" id="IPR000700">
    <property type="entry name" value="PAS-assoc_C"/>
</dbReference>
<dbReference type="InterPro" id="IPR000014">
    <property type="entry name" value="PAS"/>
</dbReference>
<feature type="domain" description="PAC" evidence="14">
    <location>
        <begin position="174"/>
        <end position="227"/>
    </location>
</feature>
<dbReference type="InterPro" id="IPR001789">
    <property type="entry name" value="Sig_transdc_resp-reg_receiver"/>
</dbReference>
<dbReference type="InterPro" id="IPR005467">
    <property type="entry name" value="His_kinase_dom"/>
</dbReference>
<dbReference type="InterPro" id="IPR003018">
    <property type="entry name" value="GAF"/>
</dbReference>
<dbReference type="SUPFAM" id="SSF55874">
    <property type="entry name" value="ATPase domain of HSP90 chaperone/DNA topoisomerase II/histidine kinase"/>
    <property type="match status" value="1"/>
</dbReference>
<dbReference type="PROSITE" id="PS50110">
    <property type="entry name" value="RESPONSE_REGULATORY"/>
    <property type="match status" value="1"/>
</dbReference>
<accession>A0A1E5QLL1</accession>
<dbReference type="SUPFAM" id="SSF52172">
    <property type="entry name" value="CheY-like"/>
    <property type="match status" value="1"/>
</dbReference>
<dbReference type="PANTHER" id="PTHR43547:SF2">
    <property type="entry name" value="HYBRID SIGNAL TRANSDUCTION HISTIDINE KINASE C"/>
    <property type="match status" value="1"/>
</dbReference>
<feature type="domain" description="PAS" evidence="13">
    <location>
        <begin position="487"/>
        <end position="542"/>
    </location>
</feature>
<dbReference type="InterPro" id="IPR011006">
    <property type="entry name" value="CheY-like_superfamily"/>
</dbReference>
<dbReference type="Gene3D" id="3.40.50.2300">
    <property type="match status" value="1"/>
</dbReference>
<dbReference type="InterPro" id="IPR029016">
    <property type="entry name" value="GAF-like_dom_sf"/>
</dbReference>
<dbReference type="Pfam" id="PF08448">
    <property type="entry name" value="PAS_4"/>
    <property type="match status" value="3"/>
</dbReference>
<dbReference type="CDD" id="cd17580">
    <property type="entry name" value="REC_2_DhkD-like"/>
    <property type="match status" value="1"/>
</dbReference>
<dbReference type="InterPro" id="IPR003661">
    <property type="entry name" value="HisK_dim/P_dom"/>
</dbReference>
<dbReference type="InterPro" id="IPR004358">
    <property type="entry name" value="Sig_transdc_His_kin-like_C"/>
</dbReference>
<evidence type="ECO:0000256" key="4">
    <source>
        <dbReference type="ARBA" id="ARBA00022553"/>
    </source>
</evidence>
<dbReference type="InterPro" id="IPR001610">
    <property type="entry name" value="PAC"/>
</dbReference>
<dbReference type="Gene3D" id="3.30.450.20">
    <property type="entry name" value="PAS domain"/>
    <property type="match status" value="4"/>
</dbReference>
<dbReference type="SUPFAM" id="SSF55781">
    <property type="entry name" value="GAF domain-like"/>
    <property type="match status" value="1"/>
</dbReference>
<dbReference type="SMART" id="SM00388">
    <property type="entry name" value="HisKA"/>
    <property type="match status" value="1"/>
</dbReference>
<dbReference type="SUPFAM" id="SSF47384">
    <property type="entry name" value="Homodimeric domain of signal transducing histidine kinase"/>
    <property type="match status" value="1"/>
</dbReference>
<evidence type="ECO:0000256" key="8">
    <source>
        <dbReference type="ARBA" id="ARBA00074306"/>
    </source>
</evidence>
<dbReference type="PRINTS" id="PR00344">
    <property type="entry name" value="BCTRLSENSOR"/>
</dbReference>
<dbReference type="Gene3D" id="3.30.565.10">
    <property type="entry name" value="Histidine kinase-like ATPase, C-terminal domain"/>
    <property type="match status" value="1"/>
</dbReference>
<evidence type="ECO:0000256" key="7">
    <source>
        <dbReference type="ARBA" id="ARBA00023012"/>
    </source>
</evidence>
<feature type="coiled-coil region" evidence="10">
    <location>
        <begin position="341"/>
        <end position="368"/>
    </location>
</feature>
<evidence type="ECO:0000256" key="1">
    <source>
        <dbReference type="ARBA" id="ARBA00000085"/>
    </source>
</evidence>
<dbReference type="Pfam" id="PF13426">
    <property type="entry name" value="PAS_9"/>
    <property type="match status" value="1"/>
</dbReference>
<dbReference type="RefSeq" id="WP_069966782.1">
    <property type="nucleotide sequence ID" value="NZ_CM124774.1"/>
</dbReference>
<dbReference type="GO" id="GO:0000155">
    <property type="term" value="F:phosphorelay sensor kinase activity"/>
    <property type="evidence" value="ECO:0007669"/>
    <property type="project" value="InterPro"/>
</dbReference>
<dbReference type="InterPro" id="IPR013656">
    <property type="entry name" value="PAS_4"/>
</dbReference>
<proteinExistence type="inferred from homology"/>
<evidence type="ECO:0000256" key="6">
    <source>
        <dbReference type="ARBA" id="ARBA00022777"/>
    </source>
</evidence>
<evidence type="ECO:0000256" key="5">
    <source>
        <dbReference type="ARBA" id="ARBA00022679"/>
    </source>
</evidence>
<dbReference type="SUPFAM" id="SSF55785">
    <property type="entry name" value="PYP-like sensor domain (PAS domain)"/>
    <property type="match status" value="4"/>
</dbReference>
<feature type="modified residue" description="4-aspartylphosphate" evidence="9">
    <location>
        <position position="1100"/>
    </location>
</feature>